<keyword evidence="3" id="KW-0175">Coiled coil</keyword>
<dbReference type="RefSeq" id="WP_187673527.1">
    <property type="nucleotide sequence ID" value="NZ_CAJFCI010000082.1"/>
</dbReference>
<dbReference type="Pfam" id="PF07195">
    <property type="entry name" value="FliD_C"/>
    <property type="match status" value="1"/>
</dbReference>
<comment type="caution">
    <text evidence="8">The sequence shown here is derived from an EMBL/GenBank/DDBJ whole genome shotgun (WGS) entry which is preliminary data.</text>
</comment>
<dbReference type="GO" id="GO:0009421">
    <property type="term" value="C:bacterial-type flagellum filament cap"/>
    <property type="evidence" value="ECO:0007669"/>
    <property type="project" value="InterPro"/>
</dbReference>
<comment type="subunit">
    <text evidence="2 5">Homopentamer.</text>
</comment>
<name>A0A7U7IBF3_9GAMM</name>
<evidence type="ECO:0000313" key="8">
    <source>
        <dbReference type="EMBL" id="CAD5110216.1"/>
    </source>
</evidence>
<keyword evidence="8" id="KW-0282">Flagellum</keyword>
<dbReference type="GO" id="GO:0009424">
    <property type="term" value="C:bacterial-type flagellum hook"/>
    <property type="evidence" value="ECO:0007669"/>
    <property type="project" value="UniProtKB-UniRule"/>
</dbReference>
<dbReference type="InterPro" id="IPR040026">
    <property type="entry name" value="FliD"/>
</dbReference>
<evidence type="ECO:0000256" key="2">
    <source>
        <dbReference type="ARBA" id="ARBA00011255"/>
    </source>
</evidence>
<proteinExistence type="inferred from homology"/>
<dbReference type="InterPro" id="IPR003481">
    <property type="entry name" value="FliD_N"/>
</dbReference>
<dbReference type="Pfam" id="PF07196">
    <property type="entry name" value="Flagellin_IN"/>
    <property type="match status" value="1"/>
</dbReference>
<dbReference type="Pfam" id="PF02465">
    <property type="entry name" value="FliD_N"/>
    <property type="match status" value="1"/>
</dbReference>
<keyword evidence="5" id="KW-0964">Secreted</keyword>
<evidence type="ECO:0000256" key="3">
    <source>
        <dbReference type="ARBA" id="ARBA00023054"/>
    </source>
</evidence>
<organism evidence="8 9">
    <name type="scientific">Zestomonas carbonaria</name>
    <dbReference type="NCBI Taxonomy" id="2762745"/>
    <lineage>
        <taxon>Bacteria</taxon>
        <taxon>Pseudomonadati</taxon>
        <taxon>Pseudomonadota</taxon>
        <taxon>Gammaproteobacteria</taxon>
        <taxon>Pseudomonadales</taxon>
        <taxon>Pseudomonadaceae</taxon>
        <taxon>Zestomonas</taxon>
    </lineage>
</organism>
<dbReference type="GO" id="GO:0071973">
    <property type="term" value="P:bacterial-type flagellum-dependent cell motility"/>
    <property type="evidence" value="ECO:0007669"/>
    <property type="project" value="TreeGrafter"/>
</dbReference>
<dbReference type="Proteomes" id="UP000583387">
    <property type="component" value="Unassembled WGS sequence"/>
</dbReference>
<dbReference type="GO" id="GO:0005576">
    <property type="term" value="C:extracellular region"/>
    <property type="evidence" value="ECO:0007669"/>
    <property type="project" value="UniProtKB-SubCell"/>
</dbReference>
<evidence type="ECO:0000259" key="6">
    <source>
        <dbReference type="Pfam" id="PF02465"/>
    </source>
</evidence>
<dbReference type="InterPro" id="IPR010809">
    <property type="entry name" value="FliD_C"/>
</dbReference>
<keyword evidence="9" id="KW-1185">Reference proteome</keyword>
<dbReference type="AlphaFoldDB" id="A0A7U7IBF3"/>
<evidence type="ECO:0000256" key="1">
    <source>
        <dbReference type="ARBA" id="ARBA00009764"/>
    </source>
</evidence>
<dbReference type="PANTHER" id="PTHR30288">
    <property type="entry name" value="FLAGELLAR CAP/ASSEMBLY PROTEIN FLID"/>
    <property type="match status" value="1"/>
</dbReference>
<evidence type="ECO:0000256" key="4">
    <source>
        <dbReference type="ARBA" id="ARBA00023143"/>
    </source>
</evidence>
<accession>A0A7U7IBF3</accession>
<evidence type="ECO:0000313" key="9">
    <source>
        <dbReference type="Proteomes" id="UP000583387"/>
    </source>
</evidence>
<keyword evidence="8" id="KW-0966">Cell projection</keyword>
<keyword evidence="4 5" id="KW-0975">Bacterial flagellum</keyword>
<feature type="domain" description="Flagellar hook-associated protein 2 N-terminal" evidence="6">
    <location>
        <begin position="8"/>
        <end position="102"/>
    </location>
</feature>
<comment type="subcellular location">
    <subcellularLocation>
        <location evidence="5">Secreted</location>
    </subcellularLocation>
    <subcellularLocation>
        <location evidence="5">Bacterial flagellum</location>
    </subcellularLocation>
</comment>
<sequence length="431" mass="45546">MAIDSDYVKQMATQLASYEVQSAQLKAQRNQAAYKAQLNAVTALDTALKNFKSAASGLKTGGSSMLVNSATFSKEGIATATVGAKAVPGSYQFFVKQLASAHQQALNGLTDADLGSGSLTLTQDGKSFDVDMTGIATLADLAKAINDKADNTGVKAALVRSNGSVSLVLSSEKSGAANEIGLSSSNGALQGAWDNGQLLSAAKDAEVYLGGEGGMKLTNASNTFENIIDGVSLTFSQVHQSGEQPLTVDIGQDQKATKEKAQSFITAFNALMGSFDSLTASGGESGARGALAGDSSVRSIESMLNQLIRTPFGGKTLMDYGIVADRNGKLTIDSARFEKAIASDPEGFDKLFGDKGNLLDSLDKNLAVYTSSVNGVMKNRKDSLNSMLRRVDDQFDSIQKQYDLYYGRYLKQYTSLMQTMAAMEQTYGMFA</sequence>
<reference evidence="8 9" key="1">
    <citation type="submission" date="2020-08" db="EMBL/GenBank/DDBJ databases">
        <authorList>
            <person name="Criscuolo A."/>
        </authorList>
    </citation>
    <scope>NUCLEOTIDE SEQUENCE [LARGE SCALE GENOMIC DNA]</scope>
    <source>
        <strain evidence="8">CIP111764</strain>
    </source>
</reference>
<dbReference type="PANTHER" id="PTHR30288:SF0">
    <property type="entry name" value="FLAGELLAR HOOK-ASSOCIATED PROTEIN 2"/>
    <property type="match status" value="1"/>
</dbReference>
<dbReference type="InterPro" id="IPR010810">
    <property type="entry name" value="Flagellin_hook_IN_motif"/>
</dbReference>
<keyword evidence="8" id="KW-0969">Cilium</keyword>
<feature type="domain" description="Flagellar hook-associated protein 2 C-terminal" evidence="7">
    <location>
        <begin position="202"/>
        <end position="424"/>
    </location>
</feature>
<evidence type="ECO:0000256" key="5">
    <source>
        <dbReference type="RuleBase" id="RU362066"/>
    </source>
</evidence>
<protein>
    <recommendedName>
        <fullName evidence="5">Flagellar hook-associated protein 2</fullName>
        <shortName evidence="5">HAP2</shortName>
    </recommendedName>
    <alternativeName>
        <fullName evidence="5">Flagellar cap protein</fullName>
    </alternativeName>
</protein>
<comment type="similarity">
    <text evidence="1 5">Belongs to the FliD family.</text>
</comment>
<comment type="function">
    <text evidence="5">Required for morphogenesis and for the elongation of the flagellar filament by facilitating polymerization of the flagellin monomers at the tip of growing filament. Forms a capping structure, which prevents flagellin subunits (transported through the central channel of the flagellum) from leaking out without polymerization at the distal end.</text>
</comment>
<gene>
    <name evidence="8" type="primary">fliD_2</name>
    <name evidence="8" type="ORF">PSEWESI4_04534</name>
</gene>
<dbReference type="EMBL" id="CAJFCI010000082">
    <property type="protein sequence ID" value="CAD5110216.1"/>
    <property type="molecule type" value="Genomic_DNA"/>
</dbReference>
<evidence type="ECO:0000259" key="7">
    <source>
        <dbReference type="Pfam" id="PF07195"/>
    </source>
</evidence>
<dbReference type="GO" id="GO:0007155">
    <property type="term" value="P:cell adhesion"/>
    <property type="evidence" value="ECO:0007669"/>
    <property type="project" value="InterPro"/>
</dbReference>